<feature type="transmembrane region" description="Helical" evidence="1">
    <location>
        <begin position="48"/>
        <end position="67"/>
    </location>
</feature>
<keyword evidence="1" id="KW-0812">Transmembrane</keyword>
<comment type="caution">
    <text evidence="2">The sequence shown here is derived from an EMBL/GenBank/DDBJ whole genome shotgun (WGS) entry which is preliminary data.</text>
</comment>
<feature type="transmembrane region" description="Helical" evidence="1">
    <location>
        <begin position="7"/>
        <end position="28"/>
    </location>
</feature>
<gene>
    <name evidence="2" type="ORF">BK123_25515</name>
</gene>
<evidence type="ECO:0000313" key="2">
    <source>
        <dbReference type="EMBL" id="OME89726.1"/>
    </source>
</evidence>
<evidence type="ECO:0000256" key="1">
    <source>
        <dbReference type="SAM" id="Phobius"/>
    </source>
</evidence>
<dbReference type="EMBL" id="MRTF01000009">
    <property type="protein sequence ID" value="OME89726.1"/>
    <property type="molecule type" value="Genomic_DNA"/>
</dbReference>
<dbReference type="STRING" id="1401.BK123_25515"/>
<name>A0A1R1AVW3_PAELA</name>
<evidence type="ECO:0000313" key="3">
    <source>
        <dbReference type="Proteomes" id="UP000187074"/>
    </source>
</evidence>
<keyword evidence="1" id="KW-1133">Transmembrane helix</keyword>
<dbReference type="RefSeq" id="WP_076325152.1">
    <property type="nucleotide sequence ID" value="NZ_MRTF01000009.1"/>
</dbReference>
<sequence length="95" mass="11034">MNNKAMGIIFIFISAFLYGIRYLTAAIAGIYNPWMFEDLLSEYGKGPWIFSIISLILGILCFIVPIIRKWLEDDLNKIKHNWEEFDQTDSADRSP</sequence>
<keyword evidence="1" id="KW-0472">Membrane</keyword>
<organism evidence="2 3">
    <name type="scientific">Paenibacillus lautus</name>
    <name type="common">Bacillus lautus</name>
    <dbReference type="NCBI Taxonomy" id="1401"/>
    <lineage>
        <taxon>Bacteria</taxon>
        <taxon>Bacillati</taxon>
        <taxon>Bacillota</taxon>
        <taxon>Bacilli</taxon>
        <taxon>Bacillales</taxon>
        <taxon>Paenibacillaceae</taxon>
        <taxon>Paenibacillus</taxon>
    </lineage>
</organism>
<dbReference type="Proteomes" id="UP000187074">
    <property type="component" value="Unassembled WGS sequence"/>
</dbReference>
<accession>A0A1R1AVW3</accession>
<protein>
    <submittedName>
        <fullName evidence="2">Uncharacterized protein</fullName>
    </submittedName>
</protein>
<reference evidence="2 3" key="1">
    <citation type="submission" date="2016-11" db="EMBL/GenBank/DDBJ databases">
        <title>Paenibacillus species isolates.</title>
        <authorList>
            <person name="Beno S.M."/>
        </authorList>
    </citation>
    <scope>NUCLEOTIDE SEQUENCE [LARGE SCALE GENOMIC DNA]</scope>
    <source>
        <strain evidence="2 3">FSL F4-0100</strain>
    </source>
</reference>
<proteinExistence type="predicted"/>
<dbReference type="AlphaFoldDB" id="A0A1R1AVW3"/>
<dbReference type="OrthoDB" id="2645700at2"/>